<name>A0A6B8KEQ1_9HYPH</name>
<evidence type="ECO:0000313" key="4">
    <source>
        <dbReference type="Proteomes" id="UP000309061"/>
    </source>
</evidence>
<accession>A0A6B8KEQ1</accession>
<feature type="chain" id="PRO_5025499820" evidence="2">
    <location>
        <begin position="21"/>
        <end position="70"/>
    </location>
</feature>
<feature type="compositionally biased region" description="Basic residues" evidence="1">
    <location>
        <begin position="44"/>
        <end position="55"/>
    </location>
</feature>
<gene>
    <name evidence="3" type="ORF">H2LOC_014280</name>
</gene>
<proteinExistence type="predicted"/>
<feature type="signal peptide" evidence="2">
    <location>
        <begin position="1"/>
        <end position="20"/>
    </location>
</feature>
<keyword evidence="4" id="KW-1185">Reference proteome</keyword>
<keyword evidence="2" id="KW-0732">Signal</keyword>
<dbReference type="RefSeq" id="WP_136497656.1">
    <property type="nucleotide sequence ID" value="NZ_CP046052.1"/>
</dbReference>
<sequence>MRYILAAVVVFAIGAPTAQALPSVASTSVSASRAAFISPIAKRAPARSHSSRRSRSSAGGIHPLVGSGDY</sequence>
<dbReference type="Proteomes" id="UP000309061">
    <property type="component" value="Chromosome"/>
</dbReference>
<reference evidence="3 4" key="1">
    <citation type="submission" date="2019-11" db="EMBL/GenBank/DDBJ databases">
        <title>The genome sequence of Methylocystis heyeri.</title>
        <authorList>
            <person name="Oshkin I.Y."/>
            <person name="Miroshnikov K."/>
            <person name="Dedysh S.N."/>
        </authorList>
    </citation>
    <scope>NUCLEOTIDE SEQUENCE [LARGE SCALE GENOMIC DNA]</scope>
    <source>
        <strain evidence="3 4">H2</strain>
    </source>
</reference>
<organism evidence="3 4">
    <name type="scientific">Methylocystis heyeri</name>
    <dbReference type="NCBI Taxonomy" id="391905"/>
    <lineage>
        <taxon>Bacteria</taxon>
        <taxon>Pseudomonadati</taxon>
        <taxon>Pseudomonadota</taxon>
        <taxon>Alphaproteobacteria</taxon>
        <taxon>Hyphomicrobiales</taxon>
        <taxon>Methylocystaceae</taxon>
        <taxon>Methylocystis</taxon>
    </lineage>
</organism>
<dbReference type="AlphaFoldDB" id="A0A6B8KEQ1"/>
<evidence type="ECO:0000256" key="1">
    <source>
        <dbReference type="SAM" id="MobiDB-lite"/>
    </source>
</evidence>
<evidence type="ECO:0000313" key="3">
    <source>
        <dbReference type="EMBL" id="QGM46766.1"/>
    </source>
</evidence>
<dbReference type="EMBL" id="CP046052">
    <property type="protein sequence ID" value="QGM46766.1"/>
    <property type="molecule type" value="Genomic_DNA"/>
</dbReference>
<evidence type="ECO:0000256" key="2">
    <source>
        <dbReference type="SAM" id="SignalP"/>
    </source>
</evidence>
<feature type="region of interest" description="Disordered" evidence="1">
    <location>
        <begin position="41"/>
        <end position="70"/>
    </location>
</feature>
<dbReference type="KEGG" id="mhey:H2LOC_014280"/>
<protein>
    <submittedName>
        <fullName evidence="3">Uncharacterized protein</fullName>
    </submittedName>
</protein>